<accession>A0ABN8JYM0</accession>
<comment type="caution">
    <text evidence="1">The sequence shown here is derived from an EMBL/GenBank/DDBJ whole genome shotgun (WGS) entry which is preliminary data.</text>
</comment>
<evidence type="ECO:0000313" key="1">
    <source>
        <dbReference type="EMBL" id="CAH2402107.1"/>
    </source>
</evidence>
<sequence>MLLAKSRPKGVCALSVHRYRFNRTGSSCPNKWQQLFIVENDYHRRDYQFRSAIAPASWTATPVP</sequence>
<dbReference type="Proteomes" id="UP001152604">
    <property type="component" value="Unassembled WGS sequence"/>
</dbReference>
<protein>
    <submittedName>
        <fullName evidence="1">Uncharacterized protein</fullName>
    </submittedName>
</protein>
<gene>
    <name evidence="1" type="ORF">MES4922_30481</name>
</gene>
<organism evidence="1 2">
    <name type="scientific">Mesorhizobium ventifaucium</name>
    <dbReference type="NCBI Taxonomy" id="666020"/>
    <lineage>
        <taxon>Bacteria</taxon>
        <taxon>Pseudomonadati</taxon>
        <taxon>Pseudomonadota</taxon>
        <taxon>Alphaproteobacteria</taxon>
        <taxon>Hyphomicrobiales</taxon>
        <taxon>Phyllobacteriaceae</taxon>
        <taxon>Mesorhizobium</taxon>
    </lineage>
</organism>
<evidence type="ECO:0000313" key="2">
    <source>
        <dbReference type="Proteomes" id="UP001152604"/>
    </source>
</evidence>
<keyword evidence="2" id="KW-1185">Reference proteome</keyword>
<dbReference type="EMBL" id="CAKXZS010000023">
    <property type="protein sequence ID" value="CAH2402107.1"/>
    <property type="molecule type" value="Genomic_DNA"/>
</dbReference>
<reference evidence="1" key="1">
    <citation type="submission" date="2022-03" db="EMBL/GenBank/DDBJ databases">
        <authorList>
            <person name="Brunel B."/>
        </authorList>
    </citation>
    <scope>NUCLEOTIDE SEQUENCE</scope>
    <source>
        <strain evidence="1">STM4922sample</strain>
    </source>
</reference>
<proteinExistence type="predicted"/>
<name>A0ABN8JYM0_9HYPH</name>